<reference evidence="1 2" key="1">
    <citation type="journal article" date="2019" name="Sci. Rep.">
        <title>Orb-weaving spider Araneus ventricosus genome elucidates the spidroin gene catalogue.</title>
        <authorList>
            <person name="Kono N."/>
            <person name="Nakamura H."/>
            <person name="Ohtoshi R."/>
            <person name="Moran D.A.P."/>
            <person name="Shinohara A."/>
            <person name="Yoshida Y."/>
            <person name="Fujiwara M."/>
            <person name="Mori M."/>
            <person name="Tomita M."/>
            <person name="Arakawa K."/>
        </authorList>
    </citation>
    <scope>NUCLEOTIDE SEQUENCE [LARGE SCALE GENOMIC DNA]</scope>
</reference>
<dbReference type="OrthoDB" id="8067603at2759"/>
<keyword evidence="2" id="KW-1185">Reference proteome</keyword>
<evidence type="ECO:0000313" key="1">
    <source>
        <dbReference type="EMBL" id="GBM97901.1"/>
    </source>
</evidence>
<dbReference type="Proteomes" id="UP000499080">
    <property type="component" value="Unassembled WGS sequence"/>
</dbReference>
<evidence type="ECO:0008006" key="3">
    <source>
        <dbReference type="Google" id="ProtNLM"/>
    </source>
</evidence>
<accession>A0A4Y2K6F1</accession>
<organism evidence="1 2">
    <name type="scientific">Araneus ventricosus</name>
    <name type="common">Orbweaver spider</name>
    <name type="synonym">Epeira ventricosa</name>
    <dbReference type="NCBI Taxonomy" id="182803"/>
    <lineage>
        <taxon>Eukaryota</taxon>
        <taxon>Metazoa</taxon>
        <taxon>Ecdysozoa</taxon>
        <taxon>Arthropoda</taxon>
        <taxon>Chelicerata</taxon>
        <taxon>Arachnida</taxon>
        <taxon>Araneae</taxon>
        <taxon>Araneomorphae</taxon>
        <taxon>Entelegynae</taxon>
        <taxon>Araneoidea</taxon>
        <taxon>Araneidae</taxon>
        <taxon>Araneus</taxon>
    </lineage>
</organism>
<sequence>MNFIERQLQTAVNSIQKWSLTNGFTFSVTKTAGVHFCRKRGLHLDPEIKLNDHVIPFESEIRFLGITFDKKLTFLPHVLNLRKRCERALSILRVL</sequence>
<name>A0A4Y2K6F1_ARAVE</name>
<evidence type="ECO:0000313" key="2">
    <source>
        <dbReference type="Proteomes" id="UP000499080"/>
    </source>
</evidence>
<dbReference type="EMBL" id="BGPR01004280">
    <property type="protein sequence ID" value="GBM97901.1"/>
    <property type="molecule type" value="Genomic_DNA"/>
</dbReference>
<comment type="caution">
    <text evidence="1">The sequence shown here is derived from an EMBL/GenBank/DDBJ whole genome shotgun (WGS) entry which is preliminary data.</text>
</comment>
<gene>
    <name evidence="1" type="ORF">AVEN_228336_1</name>
</gene>
<dbReference type="AlphaFoldDB" id="A0A4Y2K6F1"/>
<proteinExistence type="predicted"/>
<protein>
    <recommendedName>
        <fullName evidence="3">Reverse transcriptase domain-containing protein</fullName>
    </recommendedName>
</protein>